<protein>
    <recommendedName>
        <fullName evidence="3">FAD dependent oxidoreductase domain-containing protein</fullName>
    </recommendedName>
</protein>
<evidence type="ECO:0008006" key="3">
    <source>
        <dbReference type="Google" id="ProtNLM"/>
    </source>
</evidence>
<name>A0A078BDP0_STYLE</name>
<dbReference type="EMBL" id="CCKQ01019276">
    <property type="protein sequence ID" value="CDW91297.1"/>
    <property type="molecule type" value="Genomic_DNA"/>
</dbReference>
<dbReference type="Proteomes" id="UP000039865">
    <property type="component" value="Unassembled WGS sequence"/>
</dbReference>
<evidence type="ECO:0000313" key="2">
    <source>
        <dbReference type="Proteomes" id="UP000039865"/>
    </source>
</evidence>
<dbReference type="AlphaFoldDB" id="A0A078BDP0"/>
<keyword evidence="2" id="KW-1185">Reference proteome</keyword>
<reference evidence="1 2" key="1">
    <citation type="submission" date="2014-06" db="EMBL/GenBank/DDBJ databases">
        <authorList>
            <person name="Swart Estienne"/>
        </authorList>
    </citation>
    <scope>NUCLEOTIDE SEQUENCE [LARGE SCALE GENOMIC DNA]</scope>
    <source>
        <strain evidence="1 2">130c</strain>
    </source>
</reference>
<organism evidence="1 2">
    <name type="scientific">Stylonychia lemnae</name>
    <name type="common">Ciliate</name>
    <dbReference type="NCBI Taxonomy" id="5949"/>
    <lineage>
        <taxon>Eukaryota</taxon>
        <taxon>Sar</taxon>
        <taxon>Alveolata</taxon>
        <taxon>Ciliophora</taxon>
        <taxon>Intramacronucleata</taxon>
        <taxon>Spirotrichea</taxon>
        <taxon>Stichotrichia</taxon>
        <taxon>Sporadotrichida</taxon>
        <taxon>Oxytrichidae</taxon>
        <taxon>Stylonychinae</taxon>
        <taxon>Stylonychia</taxon>
    </lineage>
</organism>
<evidence type="ECO:0000313" key="1">
    <source>
        <dbReference type="EMBL" id="CDW91297.1"/>
    </source>
</evidence>
<dbReference type="InParanoid" id="A0A078BDP0"/>
<accession>A0A078BDP0</accession>
<sequence length="296" mass="33714">MKVLGVDQNPTSCYNMTASNGYTRRYHPTQGADLETALKMWDQLSEKTGVKLYERQKMSYILEEIRGEYLKSIAKEISISDFKAQYTKFNAADSLKCLMNEESAGIFYCESIKDSLMNFSISQGSELIYNQSARVLNKNQVELSDGQVLDSKAIVLCTNGEGYYDKFNLQPAELKSAIIDLDSSALPELYTDMTKDGFGFYGQVTGDGLKSYVIGMTDFKTDDQIQEYLDMRIPGAKIREIHFYIDLRRDNKLVTVCEKGKDDGLYYLFSPPYRLAPLYALEILNIIEKDKQLNKL</sequence>
<gene>
    <name evidence="1" type="primary">Contig2742.g2943</name>
    <name evidence="1" type="ORF">STYLEM_20451</name>
</gene>
<proteinExistence type="predicted"/>